<sequence>MNTRNHMLGNEKMSKLLFKLSLPATIGMIVNALYNLIDTIFVGRGVSPLAIGGLTIALPIQMIIMAFAQMIGIGTASLISRSLGAKDIEKADMASGNAFLAITILSTLTMIFGLIFIDPLLKFFGATEKLLPYSKAYLSVIFLGSIFYSFAVASNNIVRAEGNAKVAMFTMIVGTGLNIILDPIFIFVLKLGIKGAALATIISQFVSFLYILKYLYSGKSSIKVKLHHLKPNKEILKEIFSIGSSAFARQTAGSILAIIINNSLKTYGSDAAITIYGIINRFIIFLCMPIFGTVQGMQPIAGFNYGAKKIDRVKEVVKLSIITTTVLASFGALIAQIFPISIMKLFGLKDNLAIEGSKALRIVISMLPIIGIQIVGATFFQSIGKAVPSLILSLSRQLLFFIPIVLILPHFIGLYGIWLAFPISDILSTIITTSLVKREMKKISLKTI</sequence>
<evidence type="ECO:0000256" key="7">
    <source>
        <dbReference type="ARBA" id="ARBA00022989"/>
    </source>
</evidence>
<proteinExistence type="inferred from homology"/>
<dbReference type="GO" id="GO:0046677">
    <property type="term" value="P:response to antibiotic"/>
    <property type="evidence" value="ECO:0007669"/>
    <property type="project" value="UniProtKB-KW"/>
</dbReference>
<evidence type="ECO:0000256" key="3">
    <source>
        <dbReference type="ARBA" id="ARBA00022106"/>
    </source>
</evidence>
<feature type="transmembrane region" description="Helical" evidence="10">
    <location>
        <begin position="272"/>
        <end position="295"/>
    </location>
</feature>
<name>A0A1M6QX65_9FIRM</name>
<keyword evidence="5" id="KW-1003">Cell membrane</keyword>
<feature type="transmembrane region" description="Helical" evidence="10">
    <location>
        <begin position="359"/>
        <end position="380"/>
    </location>
</feature>
<feature type="transmembrane region" description="Helical" evidence="10">
    <location>
        <begin position="316"/>
        <end position="339"/>
    </location>
</feature>
<accession>A0A1M6QX65</accession>
<dbReference type="STRING" id="1121266.SAMN02745883_01647"/>
<protein>
    <recommendedName>
        <fullName evidence="3">Multidrug export protein MepA</fullName>
    </recommendedName>
</protein>
<feature type="transmembrane region" description="Helical" evidence="10">
    <location>
        <begin position="16"/>
        <end position="37"/>
    </location>
</feature>
<evidence type="ECO:0000256" key="2">
    <source>
        <dbReference type="ARBA" id="ARBA00008417"/>
    </source>
</evidence>
<dbReference type="CDD" id="cd13143">
    <property type="entry name" value="MATE_MepA_like"/>
    <property type="match status" value="1"/>
</dbReference>
<feature type="transmembrane region" description="Helical" evidence="10">
    <location>
        <begin position="49"/>
        <end position="73"/>
    </location>
</feature>
<evidence type="ECO:0000256" key="8">
    <source>
        <dbReference type="ARBA" id="ARBA00023136"/>
    </source>
</evidence>
<reference evidence="11 12" key="1">
    <citation type="submission" date="2016-11" db="EMBL/GenBank/DDBJ databases">
        <authorList>
            <person name="Jaros S."/>
            <person name="Januszkiewicz K."/>
            <person name="Wedrychowicz H."/>
        </authorList>
    </citation>
    <scope>NUCLEOTIDE SEQUENCE [LARGE SCALE GENOMIC DNA]</scope>
    <source>
        <strain evidence="11 12">DSM 14501</strain>
    </source>
</reference>
<dbReference type="InterPro" id="IPR002528">
    <property type="entry name" value="MATE_fam"/>
</dbReference>
<dbReference type="InterPro" id="IPR048279">
    <property type="entry name" value="MdtK-like"/>
</dbReference>
<comment type="similarity">
    <text evidence="2">Belongs to the multi antimicrobial extrusion (MATE) (TC 2.A.66.1) family. MepA subfamily.</text>
</comment>
<dbReference type="PANTHER" id="PTHR43823:SF3">
    <property type="entry name" value="MULTIDRUG EXPORT PROTEIN MEPA"/>
    <property type="match status" value="1"/>
</dbReference>
<dbReference type="PANTHER" id="PTHR43823">
    <property type="entry name" value="SPORULATION PROTEIN YKVU"/>
    <property type="match status" value="1"/>
</dbReference>
<gene>
    <name evidence="11" type="ORF">SAMN02745883_01647</name>
</gene>
<dbReference type="InterPro" id="IPR045070">
    <property type="entry name" value="MATE_MepA-like"/>
</dbReference>
<keyword evidence="9" id="KW-0046">Antibiotic resistance</keyword>
<keyword evidence="8 10" id="KW-0472">Membrane</keyword>
<evidence type="ECO:0000256" key="6">
    <source>
        <dbReference type="ARBA" id="ARBA00022692"/>
    </source>
</evidence>
<dbReference type="NCBIfam" id="TIGR00797">
    <property type="entry name" value="matE"/>
    <property type="match status" value="1"/>
</dbReference>
<evidence type="ECO:0000313" key="11">
    <source>
        <dbReference type="EMBL" id="SHK24776.1"/>
    </source>
</evidence>
<evidence type="ECO:0000256" key="5">
    <source>
        <dbReference type="ARBA" id="ARBA00022475"/>
    </source>
</evidence>
<dbReference type="Proteomes" id="UP000184082">
    <property type="component" value="Unassembled WGS sequence"/>
</dbReference>
<dbReference type="GO" id="GO:0015297">
    <property type="term" value="F:antiporter activity"/>
    <property type="evidence" value="ECO:0007669"/>
    <property type="project" value="InterPro"/>
</dbReference>
<dbReference type="PIRSF" id="PIRSF006603">
    <property type="entry name" value="DinF"/>
    <property type="match status" value="1"/>
</dbReference>
<keyword evidence="6 10" id="KW-0812">Transmembrane</keyword>
<dbReference type="GO" id="GO:0042910">
    <property type="term" value="F:xenobiotic transmembrane transporter activity"/>
    <property type="evidence" value="ECO:0007669"/>
    <property type="project" value="InterPro"/>
</dbReference>
<keyword evidence="12" id="KW-1185">Reference proteome</keyword>
<dbReference type="InterPro" id="IPR051327">
    <property type="entry name" value="MATE_MepA_subfamily"/>
</dbReference>
<dbReference type="GO" id="GO:0005886">
    <property type="term" value="C:plasma membrane"/>
    <property type="evidence" value="ECO:0007669"/>
    <property type="project" value="UniProtKB-SubCell"/>
</dbReference>
<dbReference type="Pfam" id="PF01554">
    <property type="entry name" value="MatE"/>
    <property type="match status" value="2"/>
</dbReference>
<dbReference type="RefSeq" id="WP_072967447.1">
    <property type="nucleotide sequence ID" value="NZ_FRAJ01000012.1"/>
</dbReference>
<dbReference type="EMBL" id="FRAJ01000012">
    <property type="protein sequence ID" value="SHK24776.1"/>
    <property type="molecule type" value="Genomic_DNA"/>
</dbReference>
<evidence type="ECO:0000256" key="10">
    <source>
        <dbReference type="SAM" id="Phobius"/>
    </source>
</evidence>
<evidence type="ECO:0000313" key="12">
    <source>
        <dbReference type="Proteomes" id="UP000184082"/>
    </source>
</evidence>
<comment type="subcellular location">
    <subcellularLocation>
        <location evidence="1">Cell membrane</location>
        <topology evidence="1">Multi-pass membrane protein</topology>
    </subcellularLocation>
</comment>
<evidence type="ECO:0000256" key="9">
    <source>
        <dbReference type="ARBA" id="ARBA00023251"/>
    </source>
</evidence>
<evidence type="ECO:0000256" key="1">
    <source>
        <dbReference type="ARBA" id="ARBA00004651"/>
    </source>
</evidence>
<feature type="transmembrane region" description="Helical" evidence="10">
    <location>
        <begin position="94"/>
        <end position="116"/>
    </location>
</feature>
<evidence type="ECO:0000256" key="4">
    <source>
        <dbReference type="ARBA" id="ARBA00022448"/>
    </source>
</evidence>
<keyword evidence="7 10" id="KW-1133">Transmembrane helix</keyword>
<feature type="transmembrane region" description="Helical" evidence="10">
    <location>
        <begin position="136"/>
        <end position="154"/>
    </location>
</feature>
<feature type="transmembrane region" description="Helical" evidence="10">
    <location>
        <begin position="195"/>
        <end position="216"/>
    </location>
</feature>
<dbReference type="AlphaFoldDB" id="A0A1M6QX65"/>
<keyword evidence="4" id="KW-0813">Transport</keyword>
<organism evidence="11 12">
    <name type="scientific">Caminicella sporogenes DSM 14501</name>
    <dbReference type="NCBI Taxonomy" id="1121266"/>
    <lineage>
        <taxon>Bacteria</taxon>
        <taxon>Bacillati</taxon>
        <taxon>Bacillota</taxon>
        <taxon>Clostridia</taxon>
        <taxon>Peptostreptococcales</taxon>
        <taxon>Caminicellaceae</taxon>
        <taxon>Caminicella</taxon>
    </lineage>
</organism>
<feature type="transmembrane region" description="Helical" evidence="10">
    <location>
        <begin position="166"/>
        <end position="189"/>
    </location>
</feature>